<dbReference type="EMBL" id="CM044704">
    <property type="protein sequence ID" value="KAI5668408.1"/>
    <property type="molecule type" value="Genomic_DNA"/>
</dbReference>
<reference evidence="2" key="1">
    <citation type="journal article" date="2023" name="Nat. Plants">
        <title>Single-cell RNA sequencing provides a high-resolution roadmap for understanding the multicellular compartmentation of specialized metabolism.</title>
        <authorList>
            <person name="Sun S."/>
            <person name="Shen X."/>
            <person name="Li Y."/>
            <person name="Li Y."/>
            <person name="Wang S."/>
            <person name="Li R."/>
            <person name="Zhang H."/>
            <person name="Shen G."/>
            <person name="Guo B."/>
            <person name="Wei J."/>
            <person name="Xu J."/>
            <person name="St-Pierre B."/>
            <person name="Chen S."/>
            <person name="Sun C."/>
        </authorList>
    </citation>
    <scope>NUCLEOTIDE SEQUENCE [LARGE SCALE GENOMIC DNA]</scope>
</reference>
<comment type="caution">
    <text evidence="1">The sequence shown here is derived from an EMBL/GenBank/DDBJ whole genome shotgun (WGS) entry which is preliminary data.</text>
</comment>
<dbReference type="Proteomes" id="UP001060085">
    <property type="component" value="Linkage Group LG04"/>
</dbReference>
<protein>
    <submittedName>
        <fullName evidence="1">Uncharacterized protein</fullName>
    </submittedName>
</protein>
<evidence type="ECO:0000313" key="1">
    <source>
        <dbReference type="EMBL" id="KAI5668408.1"/>
    </source>
</evidence>
<sequence>MGKGTAISFTAMKNYTQVTKPSHHQHFNCFSPHHLSSSRTAVSISENSRFRPQPFKLAASVLSPSCLSSRKYTNGNCEENVETMASGSTSRAEKKKMRKRVFLLDVNPLCYDGNVPSLQSFAHWISLFFSQVSLSDPVIAVMDGERGNEYRRQLLPSYKANRKKFNHQASIFERSPGSSFEGSHKLVFGVLQKCNVPVVKMEAHEADDVVATLVGQVLSKGYRVVIASPDKDFKQLISEDVQIVMPIPEFNRWSYYTLKHYIAQYTCEPQSDLSLRCMLGDEVDGVPGIQHFVPGFGRRTALKLLKRHGSLENLLNAAAVRTVGKQHIQDALIKYADHLRRNYEVLSLKRICREFHHCRDIDLHIDEQWLSERDSSNDAVALSKFISFLKEKYSFNWQQGKSCSYG</sequence>
<proteinExistence type="predicted"/>
<organism evidence="1 2">
    <name type="scientific">Catharanthus roseus</name>
    <name type="common">Madagascar periwinkle</name>
    <name type="synonym">Vinca rosea</name>
    <dbReference type="NCBI Taxonomy" id="4058"/>
    <lineage>
        <taxon>Eukaryota</taxon>
        <taxon>Viridiplantae</taxon>
        <taxon>Streptophyta</taxon>
        <taxon>Embryophyta</taxon>
        <taxon>Tracheophyta</taxon>
        <taxon>Spermatophyta</taxon>
        <taxon>Magnoliopsida</taxon>
        <taxon>eudicotyledons</taxon>
        <taxon>Gunneridae</taxon>
        <taxon>Pentapetalae</taxon>
        <taxon>asterids</taxon>
        <taxon>lamiids</taxon>
        <taxon>Gentianales</taxon>
        <taxon>Apocynaceae</taxon>
        <taxon>Rauvolfioideae</taxon>
        <taxon>Vinceae</taxon>
        <taxon>Catharanthinae</taxon>
        <taxon>Catharanthus</taxon>
    </lineage>
</organism>
<keyword evidence="2" id="KW-1185">Reference proteome</keyword>
<accession>A0ACC0B7A0</accession>
<name>A0ACC0B7A0_CATRO</name>
<gene>
    <name evidence="1" type="ORF">M9H77_18261</name>
</gene>
<evidence type="ECO:0000313" key="2">
    <source>
        <dbReference type="Proteomes" id="UP001060085"/>
    </source>
</evidence>